<dbReference type="InterPro" id="IPR036318">
    <property type="entry name" value="FAD-bd_PCMH-like_sf"/>
</dbReference>
<keyword evidence="11" id="KW-1185">Reference proteome</keyword>
<feature type="domain" description="FAD-binding PCMH-type" evidence="9">
    <location>
        <begin position="76"/>
        <end position="252"/>
    </location>
</feature>
<organism evidence="10 11">
    <name type="scientific">Deinandra increscens subsp. villosa</name>
    <dbReference type="NCBI Taxonomy" id="3103831"/>
    <lineage>
        <taxon>Eukaryota</taxon>
        <taxon>Viridiplantae</taxon>
        <taxon>Streptophyta</taxon>
        <taxon>Embryophyta</taxon>
        <taxon>Tracheophyta</taxon>
        <taxon>Spermatophyta</taxon>
        <taxon>Magnoliopsida</taxon>
        <taxon>eudicotyledons</taxon>
        <taxon>Gunneridae</taxon>
        <taxon>Pentapetalae</taxon>
        <taxon>asterids</taxon>
        <taxon>campanulids</taxon>
        <taxon>Asterales</taxon>
        <taxon>Asteraceae</taxon>
        <taxon>Asteroideae</taxon>
        <taxon>Heliantheae alliance</taxon>
        <taxon>Madieae</taxon>
        <taxon>Madiinae</taxon>
        <taxon>Deinandra</taxon>
    </lineage>
</organism>
<dbReference type="InterPro" id="IPR016166">
    <property type="entry name" value="FAD-bd_PCMH"/>
</dbReference>
<dbReference type="GO" id="GO:0071949">
    <property type="term" value="F:FAD binding"/>
    <property type="evidence" value="ECO:0007669"/>
    <property type="project" value="InterPro"/>
</dbReference>
<dbReference type="EMBL" id="JBCNJP010000020">
    <property type="protein sequence ID" value="KAK9059732.1"/>
    <property type="molecule type" value="Genomic_DNA"/>
</dbReference>
<dbReference type="InterPro" id="IPR016167">
    <property type="entry name" value="FAD-bd_PCMH_sub1"/>
</dbReference>
<dbReference type="InterPro" id="IPR006094">
    <property type="entry name" value="Oxid_FAD_bind_N"/>
</dbReference>
<dbReference type="Pfam" id="PF01565">
    <property type="entry name" value="FAD_binding_4"/>
    <property type="match status" value="1"/>
</dbReference>
<evidence type="ECO:0000256" key="2">
    <source>
        <dbReference type="ARBA" id="ARBA00005466"/>
    </source>
</evidence>
<keyword evidence="5" id="KW-0274">FAD</keyword>
<evidence type="ECO:0000256" key="7">
    <source>
        <dbReference type="ARBA" id="ARBA00023180"/>
    </source>
</evidence>
<evidence type="ECO:0000256" key="1">
    <source>
        <dbReference type="ARBA" id="ARBA00001974"/>
    </source>
</evidence>
<sequence length="541" mass="61040">MATYLNMTINLILSLLLFLISTKSSADHLTDTFTECLKNQSDPTFPVTGIIYTPANSSFSSTFHAYIRNPVFDNSTRTKPSLIITPLHVSHIQAAVICARKHGLQMRVRSGGHDYEGLSYLSYSPSPFFILDMFNLRSVDVNIEQETVWVQIGATLGEVYYRIAEKSNVHGLPGGVCPTVAVGGHCSGGGYGNMVRKFGLTVDLIFDALLVDVNGALLDRASMGEELFWAITGGGGASFGVILAFGFELARVPPKVTVFNVKRTSEENITNIAYKWFQVAHKLDNELFIRMSFDVVNNTEGMKNIRASFPSLFLGNSTRLLSLMDNSFPELGLNESDCVEMSWIESTLVYAEFPVGTPVEALLSRVQQPERDRPFKIKSDFLKEPISRKGLKSIFKKMKELENQMVTFSPLSGRMEEISEFAKPFPHRAGNIAMIEYETYWNQTGTKAANKYREFSRMMQEHMTPYVSKNPREAFFNYRDLDNGVNHHGMNSYEEGMVYGLRYFKEVNYNRLVMVKTMVDPDNFFKDEQSIPPLQSSYEVI</sequence>
<dbReference type="Proteomes" id="UP001408789">
    <property type="component" value="Unassembled WGS sequence"/>
</dbReference>
<evidence type="ECO:0000256" key="3">
    <source>
        <dbReference type="ARBA" id="ARBA00022630"/>
    </source>
</evidence>
<dbReference type="Gene3D" id="3.40.462.20">
    <property type="match status" value="1"/>
</dbReference>
<accession>A0AAP0CT18</accession>
<name>A0AAP0CT18_9ASTR</name>
<dbReference type="InterPro" id="IPR016169">
    <property type="entry name" value="FAD-bd_PCMH_sub2"/>
</dbReference>
<evidence type="ECO:0000256" key="6">
    <source>
        <dbReference type="ARBA" id="ARBA00023157"/>
    </source>
</evidence>
<proteinExistence type="inferred from homology"/>
<dbReference type="GO" id="GO:0016491">
    <property type="term" value="F:oxidoreductase activity"/>
    <property type="evidence" value="ECO:0007669"/>
    <property type="project" value="InterPro"/>
</dbReference>
<gene>
    <name evidence="10" type="ORF">SSX86_020436</name>
</gene>
<feature type="chain" id="PRO_5042887156" description="FAD-binding PCMH-type domain-containing protein" evidence="8">
    <location>
        <begin position="27"/>
        <end position="541"/>
    </location>
</feature>
<dbReference type="Gene3D" id="3.30.465.10">
    <property type="match status" value="1"/>
</dbReference>
<evidence type="ECO:0000313" key="11">
    <source>
        <dbReference type="Proteomes" id="UP001408789"/>
    </source>
</evidence>
<evidence type="ECO:0000259" key="9">
    <source>
        <dbReference type="PROSITE" id="PS51387"/>
    </source>
</evidence>
<evidence type="ECO:0000313" key="10">
    <source>
        <dbReference type="EMBL" id="KAK9059732.1"/>
    </source>
</evidence>
<comment type="caution">
    <text evidence="10">The sequence shown here is derived from an EMBL/GenBank/DDBJ whole genome shotgun (WGS) entry which is preliminary data.</text>
</comment>
<evidence type="ECO:0000256" key="4">
    <source>
        <dbReference type="ARBA" id="ARBA00022729"/>
    </source>
</evidence>
<dbReference type="SUPFAM" id="SSF56176">
    <property type="entry name" value="FAD-binding/transporter-associated domain-like"/>
    <property type="match status" value="1"/>
</dbReference>
<comment type="similarity">
    <text evidence="2">Belongs to the oxygen-dependent FAD-linked oxidoreductase family.</text>
</comment>
<keyword evidence="3" id="KW-0285">Flavoprotein</keyword>
<keyword evidence="4 8" id="KW-0732">Signal</keyword>
<dbReference type="FunFam" id="3.30.43.10:FF:000004">
    <property type="entry name" value="Berberine bridge enzyme-like 15"/>
    <property type="match status" value="1"/>
</dbReference>
<protein>
    <recommendedName>
        <fullName evidence="9">FAD-binding PCMH-type domain-containing protein</fullName>
    </recommendedName>
</protein>
<dbReference type="InterPro" id="IPR012951">
    <property type="entry name" value="BBE"/>
</dbReference>
<dbReference type="Gene3D" id="3.30.43.10">
    <property type="entry name" value="Uridine Diphospho-n-acetylenolpyruvylglucosamine Reductase, domain 2"/>
    <property type="match status" value="1"/>
</dbReference>
<dbReference type="AlphaFoldDB" id="A0AAP0CT18"/>
<dbReference type="PROSITE" id="PS51387">
    <property type="entry name" value="FAD_PCMH"/>
    <property type="match status" value="1"/>
</dbReference>
<evidence type="ECO:0000256" key="8">
    <source>
        <dbReference type="SAM" id="SignalP"/>
    </source>
</evidence>
<keyword evidence="7" id="KW-0325">Glycoprotein</keyword>
<evidence type="ECO:0000256" key="5">
    <source>
        <dbReference type="ARBA" id="ARBA00022827"/>
    </source>
</evidence>
<keyword evidence="6" id="KW-1015">Disulfide bond</keyword>
<feature type="signal peptide" evidence="8">
    <location>
        <begin position="1"/>
        <end position="26"/>
    </location>
</feature>
<dbReference type="PANTHER" id="PTHR32448">
    <property type="entry name" value="OS08G0158400 PROTEIN"/>
    <property type="match status" value="1"/>
</dbReference>
<comment type="cofactor">
    <cofactor evidence="1">
        <name>FAD</name>
        <dbReference type="ChEBI" id="CHEBI:57692"/>
    </cofactor>
</comment>
<dbReference type="Pfam" id="PF08031">
    <property type="entry name" value="BBE"/>
    <property type="match status" value="1"/>
</dbReference>
<reference evidence="10 11" key="1">
    <citation type="submission" date="2024-04" db="EMBL/GenBank/DDBJ databases">
        <title>The reference genome of an endangered Asteraceae, Deinandra increscens subsp. villosa, native to the Central Coast of California.</title>
        <authorList>
            <person name="Guilliams M."/>
            <person name="Hasenstab-Lehman K."/>
            <person name="Meyer R."/>
            <person name="Mcevoy S."/>
        </authorList>
    </citation>
    <scope>NUCLEOTIDE SEQUENCE [LARGE SCALE GENOMIC DNA]</scope>
    <source>
        <tissue evidence="10">Leaf</tissue>
    </source>
</reference>